<comment type="caution">
    <text evidence="1">The sequence shown here is derived from an EMBL/GenBank/DDBJ whole genome shotgun (WGS) entry which is preliminary data.</text>
</comment>
<name>A0A0F8ZX08_9ZZZZ</name>
<proteinExistence type="predicted"/>
<dbReference type="EMBL" id="LAZR01049104">
    <property type="protein sequence ID" value="KKK90435.1"/>
    <property type="molecule type" value="Genomic_DNA"/>
</dbReference>
<reference evidence="1" key="1">
    <citation type="journal article" date="2015" name="Nature">
        <title>Complex archaea that bridge the gap between prokaryotes and eukaryotes.</title>
        <authorList>
            <person name="Spang A."/>
            <person name="Saw J.H."/>
            <person name="Jorgensen S.L."/>
            <person name="Zaremba-Niedzwiedzka K."/>
            <person name="Martijn J."/>
            <person name="Lind A.E."/>
            <person name="van Eijk R."/>
            <person name="Schleper C."/>
            <person name="Guy L."/>
            <person name="Ettema T.J."/>
        </authorList>
    </citation>
    <scope>NUCLEOTIDE SEQUENCE</scope>
</reference>
<accession>A0A0F8ZX08</accession>
<dbReference type="AlphaFoldDB" id="A0A0F8ZX08"/>
<evidence type="ECO:0000313" key="1">
    <source>
        <dbReference type="EMBL" id="KKK90435.1"/>
    </source>
</evidence>
<gene>
    <name evidence="1" type="ORF">LCGC14_2723030</name>
</gene>
<organism evidence="1">
    <name type="scientific">marine sediment metagenome</name>
    <dbReference type="NCBI Taxonomy" id="412755"/>
    <lineage>
        <taxon>unclassified sequences</taxon>
        <taxon>metagenomes</taxon>
        <taxon>ecological metagenomes</taxon>
    </lineage>
</organism>
<protein>
    <submittedName>
        <fullName evidence="1">Uncharacterized protein</fullName>
    </submittedName>
</protein>
<sequence length="72" mass="8318">MPIIIAFPRRSSHTKGCTHINPKSRYYSPPYYNNLGIGEQQPEPTAKEINVHRMWKAPCGHWVSLIGRTVER</sequence>